<dbReference type="STRING" id="626887.J057_03025"/>
<dbReference type="PATRIC" id="fig|626887.3.peg.585"/>
<dbReference type="EMBL" id="APLQ01000010">
    <property type="protein sequence ID" value="ENO16645.2"/>
    <property type="molecule type" value="Genomic_DNA"/>
</dbReference>
<dbReference type="PANTHER" id="PTHR43885:SF1">
    <property type="entry name" value="SUPERFAMILY HYDROLASE, PUTATIVE (AFU_ORTHOLOGUE AFUA_4G13290)-RELATED"/>
    <property type="match status" value="1"/>
</dbReference>
<proteinExistence type="predicted"/>
<comment type="caution">
    <text evidence="1">The sequence shown here is derived from an EMBL/GenBank/DDBJ whole genome shotgun (WGS) entry which is preliminary data.</text>
</comment>
<dbReference type="OrthoDB" id="5623813at2"/>
<dbReference type="NCBIfam" id="TIGR01509">
    <property type="entry name" value="HAD-SF-IA-v3"/>
    <property type="match status" value="1"/>
</dbReference>
<evidence type="ECO:0000313" key="1">
    <source>
        <dbReference type="EMBL" id="ENO16645.2"/>
    </source>
</evidence>
<gene>
    <name evidence="1" type="ORF">J057_03025</name>
</gene>
<dbReference type="SFLD" id="SFLDG01129">
    <property type="entry name" value="C1.5:_HAD__Beta-PGM__Phosphata"/>
    <property type="match status" value="1"/>
</dbReference>
<name>N6W280_9GAMM</name>
<dbReference type="eggNOG" id="COG0546">
    <property type="taxonomic scope" value="Bacteria"/>
</dbReference>
<dbReference type="InterPro" id="IPR036412">
    <property type="entry name" value="HAD-like_sf"/>
</dbReference>
<sequence>MNTGGLTGPFGAIAFDLDGTLVDSGLDFFAIREELGFPQGIGLLEHIATLSDPAAVAHAHAVIHRFEMAGARRATWMPGAQELLLHLKAFDVPVAILTRNSREAVAATDAALGLGIELILTRDDAPPKPDPGGLALIAEQLGTAPDRMTYVGDYVDDLTAARRAGMAAGLYRNERNARFVGQADYVIRHFNELQQLWR</sequence>
<dbReference type="InterPro" id="IPR023214">
    <property type="entry name" value="HAD_sf"/>
</dbReference>
<dbReference type="Gene3D" id="1.10.260.80">
    <property type="match status" value="1"/>
</dbReference>
<dbReference type="AlphaFoldDB" id="N6W280"/>
<organism evidence="1 2">
    <name type="scientific">Marinobacter nanhaiticus D15-8W</name>
    <dbReference type="NCBI Taxonomy" id="626887"/>
    <lineage>
        <taxon>Bacteria</taxon>
        <taxon>Pseudomonadati</taxon>
        <taxon>Pseudomonadota</taxon>
        <taxon>Gammaproteobacteria</taxon>
        <taxon>Pseudomonadales</taxon>
        <taxon>Marinobacteraceae</taxon>
        <taxon>Marinobacter</taxon>
    </lineage>
</organism>
<evidence type="ECO:0000313" key="2">
    <source>
        <dbReference type="Proteomes" id="UP000013165"/>
    </source>
</evidence>
<dbReference type="InterPro" id="IPR006439">
    <property type="entry name" value="HAD-SF_hydro_IA"/>
</dbReference>
<dbReference type="Gene3D" id="3.40.50.1000">
    <property type="entry name" value="HAD superfamily/HAD-like"/>
    <property type="match status" value="1"/>
</dbReference>
<keyword evidence="1" id="KW-0378">Hydrolase</keyword>
<dbReference type="CDD" id="cd07505">
    <property type="entry name" value="HAD_BPGM-like"/>
    <property type="match status" value="1"/>
</dbReference>
<keyword evidence="2" id="KW-1185">Reference proteome</keyword>
<dbReference type="SUPFAM" id="SSF56784">
    <property type="entry name" value="HAD-like"/>
    <property type="match status" value="1"/>
</dbReference>
<dbReference type="PANTHER" id="PTHR43885">
    <property type="entry name" value="HALOACID DEHALOGENASE-LIKE HYDROLASE"/>
    <property type="match status" value="1"/>
</dbReference>
<protein>
    <submittedName>
        <fullName evidence="1">HAD family hydrolase</fullName>
    </submittedName>
</protein>
<reference evidence="1 2" key="1">
    <citation type="journal article" date="2013" name="Genome Announc.">
        <title>Genome Sequence of the Polycyclic Aromatic Hydrocarbon-Degrading Bacterium Strain Marinobacter nanhaiticus D15-8WT.</title>
        <authorList>
            <person name="Cui Z."/>
            <person name="Gao W."/>
            <person name="Li Q."/>
            <person name="Xu G."/>
            <person name="Zheng L."/>
        </authorList>
    </citation>
    <scope>NUCLEOTIDE SEQUENCE [LARGE SCALE GENOMIC DNA]</scope>
    <source>
        <strain evidence="1 2">D15-8W</strain>
    </source>
</reference>
<dbReference type="GO" id="GO:0016787">
    <property type="term" value="F:hydrolase activity"/>
    <property type="evidence" value="ECO:0007669"/>
    <property type="project" value="UniProtKB-KW"/>
</dbReference>
<accession>N6W280</accession>
<dbReference type="NCBIfam" id="TIGR01549">
    <property type="entry name" value="HAD-SF-IA-v1"/>
    <property type="match status" value="1"/>
</dbReference>
<dbReference type="Proteomes" id="UP000013165">
    <property type="component" value="Unassembled WGS sequence"/>
</dbReference>
<dbReference type="Pfam" id="PF00702">
    <property type="entry name" value="Hydrolase"/>
    <property type="match status" value="1"/>
</dbReference>
<dbReference type="SFLD" id="SFLDS00003">
    <property type="entry name" value="Haloacid_Dehalogenase"/>
    <property type="match status" value="1"/>
</dbReference>
<dbReference type="HOGENOM" id="CLU_045011_11_3_6"/>